<evidence type="ECO:0000256" key="1">
    <source>
        <dbReference type="SAM" id="Phobius"/>
    </source>
</evidence>
<protein>
    <recommendedName>
        <fullName evidence="4">G-protein coupled receptors family 1 profile domain-containing protein</fullName>
    </recommendedName>
</protein>
<feature type="transmembrane region" description="Helical" evidence="1">
    <location>
        <begin position="113"/>
        <end position="137"/>
    </location>
</feature>
<keyword evidence="1" id="KW-0812">Transmembrane</keyword>
<dbReference type="HOGENOM" id="CLU_067186_0_0_1"/>
<proteinExistence type="predicted"/>
<dbReference type="InterPro" id="IPR019427">
    <property type="entry name" value="7TM_GPCR_serpentine_rcpt_Srw"/>
</dbReference>
<dbReference type="GO" id="GO:0008528">
    <property type="term" value="F:G protein-coupled peptide receptor activity"/>
    <property type="evidence" value="ECO:0007669"/>
    <property type="project" value="InterPro"/>
</dbReference>
<feature type="transmembrane region" description="Helical" evidence="1">
    <location>
        <begin position="149"/>
        <end position="169"/>
    </location>
</feature>
<sequence length="316" mass="36790">MSRFNTKTSTTTTTTEAYKVYEPEFFEMEPFIAEYNVRLATLGDMVFSIFGIFLNLFHFTILTQKPLRSQFVFQILIIICLSDIILFSGSILWGSLDPLVGSLCTQSRPYSHHIWRIIIMSLQYTVKNVSFLLVLLLPALGIFSLSFKFPIKVFFVFGLAGLCTAWQVWYHTRFPIVKVKPCRTPPKTTFESYKLEIDYEFFYSQKFISDCMKCVRVSFYIISIVIQFLKLKKVIQKKSWKDDQIILVLIITLSFFISESIDICVLFFDRVYLKPYMLIQSLPARSPSHRPNPDARIRYPVLAVACYFRSALMVAL</sequence>
<feature type="transmembrane region" description="Helical" evidence="1">
    <location>
        <begin position="39"/>
        <end position="59"/>
    </location>
</feature>
<accession>E3N101</accession>
<keyword evidence="1" id="KW-0472">Membrane</keyword>
<dbReference type="PANTHER" id="PTHR47321:SF1">
    <property type="entry name" value="G-PROTEIN COUPLED RECEPTORS FAMILY 1 PROFILE DOMAIN-CONTAINING PROTEIN-RELATED"/>
    <property type="match status" value="1"/>
</dbReference>
<reference evidence="2" key="1">
    <citation type="submission" date="2007-07" db="EMBL/GenBank/DDBJ databases">
        <title>PCAP assembly of the Caenorhabditis remanei genome.</title>
        <authorList>
            <consortium name="The Caenorhabditis remanei Sequencing Consortium"/>
            <person name="Wilson R.K."/>
        </authorList>
    </citation>
    <scope>NUCLEOTIDE SEQUENCE [LARGE SCALE GENOMIC DNA]</scope>
    <source>
        <strain evidence="2">PB4641</strain>
    </source>
</reference>
<keyword evidence="1" id="KW-1133">Transmembrane helix</keyword>
<evidence type="ECO:0000313" key="3">
    <source>
        <dbReference type="Proteomes" id="UP000008281"/>
    </source>
</evidence>
<feature type="transmembrane region" description="Helical" evidence="1">
    <location>
        <begin position="246"/>
        <end position="268"/>
    </location>
</feature>
<dbReference type="AlphaFoldDB" id="E3N101"/>
<dbReference type="PANTHER" id="PTHR47321">
    <property type="entry name" value="SERPENTINE RECEPTOR, CLASS W"/>
    <property type="match status" value="1"/>
</dbReference>
<organism evidence="3">
    <name type="scientific">Caenorhabditis remanei</name>
    <name type="common">Caenorhabditis vulgaris</name>
    <dbReference type="NCBI Taxonomy" id="31234"/>
    <lineage>
        <taxon>Eukaryota</taxon>
        <taxon>Metazoa</taxon>
        <taxon>Ecdysozoa</taxon>
        <taxon>Nematoda</taxon>
        <taxon>Chromadorea</taxon>
        <taxon>Rhabditida</taxon>
        <taxon>Rhabditina</taxon>
        <taxon>Rhabditomorpha</taxon>
        <taxon>Rhabditoidea</taxon>
        <taxon>Rhabditidae</taxon>
        <taxon>Peloderinae</taxon>
        <taxon>Caenorhabditis</taxon>
    </lineage>
</organism>
<name>E3N101_CAERE</name>
<gene>
    <name evidence="2" type="ORF">CRE_12961</name>
</gene>
<feature type="transmembrane region" description="Helical" evidence="1">
    <location>
        <begin position="71"/>
        <end position="93"/>
    </location>
</feature>
<dbReference type="Pfam" id="PF10324">
    <property type="entry name" value="7TM_GPCR_Srw"/>
    <property type="match status" value="1"/>
</dbReference>
<feature type="transmembrane region" description="Helical" evidence="1">
    <location>
        <begin position="207"/>
        <end position="226"/>
    </location>
</feature>
<dbReference type="EMBL" id="DS268507">
    <property type="protein sequence ID" value="EFO83123.1"/>
    <property type="molecule type" value="Genomic_DNA"/>
</dbReference>
<evidence type="ECO:0000313" key="2">
    <source>
        <dbReference type="EMBL" id="EFO83123.1"/>
    </source>
</evidence>
<evidence type="ECO:0008006" key="4">
    <source>
        <dbReference type="Google" id="ProtNLM"/>
    </source>
</evidence>
<dbReference type="Proteomes" id="UP000008281">
    <property type="component" value="Unassembled WGS sequence"/>
</dbReference>
<dbReference type="InParanoid" id="E3N101"/>
<keyword evidence="3" id="KW-1185">Reference proteome</keyword>